<organism evidence="1 2">
    <name type="scientific">Hymenobacter cavernae</name>
    <dbReference type="NCBI Taxonomy" id="2044852"/>
    <lineage>
        <taxon>Bacteria</taxon>
        <taxon>Pseudomonadati</taxon>
        <taxon>Bacteroidota</taxon>
        <taxon>Cytophagia</taxon>
        <taxon>Cytophagales</taxon>
        <taxon>Hymenobacteraceae</taxon>
        <taxon>Hymenobacter</taxon>
    </lineage>
</organism>
<comment type="caution">
    <text evidence="1">The sequence shown here is derived from an EMBL/GenBank/DDBJ whole genome shotgun (WGS) entry which is preliminary data.</text>
</comment>
<reference evidence="2" key="1">
    <citation type="journal article" date="2019" name="Int. J. Syst. Evol. Microbiol.">
        <title>The Global Catalogue of Microorganisms (GCM) 10K type strain sequencing project: providing services to taxonomists for standard genome sequencing and annotation.</title>
        <authorList>
            <consortium name="The Broad Institute Genomics Platform"/>
            <consortium name="The Broad Institute Genome Sequencing Center for Infectious Disease"/>
            <person name="Wu L."/>
            <person name="Ma J."/>
        </authorList>
    </citation>
    <scope>NUCLEOTIDE SEQUENCE [LARGE SCALE GENOMIC DNA]</scope>
    <source>
        <strain evidence="2">CGMCC 1.15197</strain>
    </source>
</reference>
<evidence type="ECO:0000313" key="2">
    <source>
        <dbReference type="Proteomes" id="UP000632273"/>
    </source>
</evidence>
<dbReference type="EMBL" id="BMHT01000007">
    <property type="protein sequence ID" value="GGF22422.1"/>
    <property type="molecule type" value="Genomic_DNA"/>
</dbReference>
<proteinExistence type="predicted"/>
<dbReference type="Proteomes" id="UP000632273">
    <property type="component" value="Unassembled WGS sequence"/>
</dbReference>
<evidence type="ECO:0000313" key="1">
    <source>
        <dbReference type="EMBL" id="GGF22422.1"/>
    </source>
</evidence>
<sequence length="75" mass="8884">MTARVRTLQANKQKRNDKIKEEFRKRYTDAARPRMYSREYVLAQIAEERDLSIATVEDIIYAKQPRQKQQLANAA</sequence>
<gene>
    <name evidence="1" type="ORF">GCM10011383_37560</name>
</gene>
<name>A0ABQ1UML4_9BACT</name>
<accession>A0ABQ1UML4</accession>
<keyword evidence="2" id="KW-1185">Reference proteome</keyword>
<protein>
    <submittedName>
        <fullName evidence="1">Uncharacterized protein</fullName>
    </submittedName>
</protein>